<dbReference type="Proteomes" id="UP000235533">
    <property type="component" value="Unassembled WGS sequence"/>
</dbReference>
<evidence type="ECO:0000313" key="2">
    <source>
        <dbReference type="EMBL" id="PMM40562.1"/>
    </source>
</evidence>
<feature type="chain" id="PRO_5014627007" evidence="1">
    <location>
        <begin position="23"/>
        <end position="146"/>
    </location>
</feature>
<dbReference type="EMBL" id="MCZF01000300">
    <property type="protein sequence ID" value="PMM40562.1"/>
    <property type="molecule type" value="Genomic_DNA"/>
</dbReference>
<comment type="caution">
    <text evidence="2">The sequence shown here is derived from an EMBL/GenBank/DDBJ whole genome shotgun (WGS) entry which is preliminary data.</text>
</comment>
<evidence type="ECO:0000313" key="3">
    <source>
        <dbReference type="Proteomes" id="UP000235533"/>
    </source>
</evidence>
<organism evidence="2 3">
    <name type="scientific">Vibrio splendidus</name>
    <dbReference type="NCBI Taxonomy" id="29497"/>
    <lineage>
        <taxon>Bacteria</taxon>
        <taxon>Pseudomonadati</taxon>
        <taxon>Pseudomonadota</taxon>
        <taxon>Gammaproteobacteria</taxon>
        <taxon>Vibrionales</taxon>
        <taxon>Vibrionaceae</taxon>
        <taxon>Vibrio</taxon>
    </lineage>
</organism>
<feature type="signal peptide" evidence="1">
    <location>
        <begin position="1"/>
        <end position="22"/>
    </location>
</feature>
<protein>
    <submittedName>
        <fullName evidence="2">Uncharacterized protein</fullName>
    </submittedName>
</protein>
<gene>
    <name evidence="2" type="ORF">BCT54_12205</name>
</gene>
<keyword evidence="1" id="KW-0732">Signal</keyword>
<reference evidence="3" key="1">
    <citation type="submission" date="2016-07" db="EMBL/GenBank/DDBJ databases">
        <title>Nontailed viruses are major unrecognized killers of bacteria in the ocean.</title>
        <authorList>
            <person name="Kauffman K."/>
            <person name="Hussain F."/>
            <person name="Yang J."/>
            <person name="Arevalo P."/>
            <person name="Brown J."/>
            <person name="Cutler M."/>
            <person name="Kelly L."/>
            <person name="Polz M.F."/>
        </authorList>
    </citation>
    <scope>NUCLEOTIDE SEQUENCE [LARGE SCALE GENOMIC DNA]</scope>
    <source>
        <strain evidence="3">10N.261.48.B5</strain>
    </source>
</reference>
<dbReference type="AlphaFoldDB" id="A0A2N7JJB8"/>
<dbReference type="RefSeq" id="WP_102554003.1">
    <property type="nucleotide sequence ID" value="NZ_MCZF01000300.1"/>
</dbReference>
<accession>A0A2N7JJB8</accession>
<name>A0A2N7JJB8_VIBSP</name>
<proteinExistence type="predicted"/>
<sequence>MKHIILIAALLSNSIISYTAYAKVTIEDGYKSEADYYKSVKDNQAEYEKGLYTGLKDPQNSNKPENLVYVGSGNKRLTEPGFYVIDTNASGNRTTSSIYVPSLSGTYYGTSGTSSNSAVGVKVVNGVLRGYGNVSTPSITGIYKLK</sequence>
<evidence type="ECO:0000256" key="1">
    <source>
        <dbReference type="SAM" id="SignalP"/>
    </source>
</evidence>